<keyword evidence="7" id="KW-0966">Cell projection</keyword>
<keyword evidence="12" id="KW-1185">Reference proteome</keyword>
<feature type="region of interest" description="Disordered" evidence="9">
    <location>
        <begin position="391"/>
        <end position="412"/>
    </location>
</feature>
<proteinExistence type="inferred from homology"/>
<feature type="compositionally biased region" description="Low complexity" evidence="9">
    <location>
        <begin position="335"/>
        <end position="352"/>
    </location>
</feature>
<gene>
    <name evidence="11" type="ORF">Vbra_6877</name>
</gene>
<comment type="subcellular location">
    <subcellularLocation>
        <location evidence="1">Cell projection</location>
        <location evidence="1">Cilium</location>
    </subcellularLocation>
    <subcellularLocation>
        <location evidence="2">Cytoplasm</location>
    </subcellularLocation>
</comment>
<accession>A0A0G4E9M0</accession>
<comment type="similarity">
    <text evidence="8">Belongs to the tilB family.</text>
</comment>
<dbReference type="GO" id="GO:0005929">
    <property type="term" value="C:cilium"/>
    <property type="evidence" value="ECO:0007669"/>
    <property type="project" value="UniProtKB-SubCell"/>
</dbReference>
<feature type="region of interest" description="Disordered" evidence="9">
    <location>
        <begin position="182"/>
        <end position="231"/>
    </location>
</feature>
<dbReference type="InterPro" id="IPR032675">
    <property type="entry name" value="LRR_dom_sf"/>
</dbReference>
<dbReference type="Pfam" id="PF23602">
    <property type="entry name" value="CS_DNAAF11_C"/>
    <property type="match status" value="1"/>
</dbReference>
<evidence type="ECO:0000256" key="2">
    <source>
        <dbReference type="ARBA" id="ARBA00004496"/>
    </source>
</evidence>
<dbReference type="SMART" id="SM00365">
    <property type="entry name" value="LRR_SD22"/>
    <property type="match status" value="3"/>
</dbReference>
<dbReference type="InParanoid" id="A0A0G4E9M0"/>
<evidence type="ECO:0000256" key="1">
    <source>
        <dbReference type="ARBA" id="ARBA00004138"/>
    </source>
</evidence>
<keyword evidence="6" id="KW-0969">Cilium</keyword>
<dbReference type="Gene3D" id="3.80.10.10">
    <property type="entry name" value="Ribonuclease Inhibitor"/>
    <property type="match status" value="1"/>
</dbReference>
<dbReference type="STRING" id="1169540.A0A0G4E9M0"/>
<dbReference type="FunFam" id="3.80.10.10:FF:000052">
    <property type="entry name" value="Leucine rich repeat containing 6"/>
    <property type="match status" value="1"/>
</dbReference>
<keyword evidence="4" id="KW-0433">Leucine-rich repeat</keyword>
<evidence type="ECO:0000256" key="3">
    <source>
        <dbReference type="ARBA" id="ARBA00022490"/>
    </source>
</evidence>
<dbReference type="PhylomeDB" id="A0A0G4E9M0"/>
<keyword evidence="5" id="KW-0677">Repeat</keyword>
<dbReference type="Pfam" id="PF14580">
    <property type="entry name" value="LRR_9"/>
    <property type="match status" value="1"/>
</dbReference>
<evidence type="ECO:0000256" key="8">
    <source>
        <dbReference type="ARBA" id="ARBA00049982"/>
    </source>
</evidence>
<feature type="domain" description="Dynein axonemal assembly factor 11-like CS" evidence="10">
    <location>
        <begin position="204"/>
        <end position="324"/>
    </location>
</feature>
<keyword evidence="3" id="KW-0963">Cytoplasm</keyword>
<name>A0A0G4E9M0_VITBC</name>
<feature type="region of interest" description="Disordered" evidence="9">
    <location>
        <begin position="323"/>
        <end position="361"/>
    </location>
</feature>
<evidence type="ECO:0000259" key="10">
    <source>
        <dbReference type="Pfam" id="PF23602"/>
    </source>
</evidence>
<reference evidence="11 12" key="1">
    <citation type="submission" date="2014-11" db="EMBL/GenBank/DDBJ databases">
        <authorList>
            <person name="Zhu J."/>
            <person name="Qi W."/>
            <person name="Song R."/>
        </authorList>
    </citation>
    <scope>NUCLEOTIDE SEQUENCE [LARGE SCALE GENOMIC DNA]</scope>
</reference>
<evidence type="ECO:0000313" key="12">
    <source>
        <dbReference type="Proteomes" id="UP000041254"/>
    </source>
</evidence>
<dbReference type="PANTHER" id="PTHR18849:SF0">
    <property type="entry name" value="CILIA- AND FLAGELLA-ASSOCIATED PROTEIN 410-RELATED"/>
    <property type="match status" value="1"/>
</dbReference>
<evidence type="ECO:0000256" key="7">
    <source>
        <dbReference type="ARBA" id="ARBA00023273"/>
    </source>
</evidence>
<dbReference type="GO" id="GO:0005737">
    <property type="term" value="C:cytoplasm"/>
    <property type="evidence" value="ECO:0007669"/>
    <property type="project" value="UniProtKB-SubCell"/>
</dbReference>
<dbReference type="Proteomes" id="UP000041254">
    <property type="component" value="Unassembled WGS sequence"/>
</dbReference>
<dbReference type="AlphaFoldDB" id="A0A0G4E9M0"/>
<dbReference type="OMA" id="QHRAVIV"/>
<dbReference type="PANTHER" id="PTHR18849">
    <property type="entry name" value="LEUCINE RICH REPEAT PROTEIN"/>
    <property type="match status" value="1"/>
</dbReference>
<dbReference type="OrthoDB" id="10250990at2759"/>
<dbReference type="InterPro" id="IPR001611">
    <property type="entry name" value="Leu-rich_rpt"/>
</dbReference>
<evidence type="ECO:0000313" key="11">
    <source>
        <dbReference type="EMBL" id="CEL92599.1"/>
    </source>
</evidence>
<protein>
    <recommendedName>
        <fullName evidence="10">Dynein axonemal assembly factor 11-like CS domain-containing protein</fullName>
    </recommendedName>
</protein>
<sequence length="412" mass="46057">MRIDESLVRRRAEHNDGILADLEEVSLHQFEIEKIENLEQLCRHLKILYLQNNIIGRIENVRKLKELEYLNLALNNITIIENLEGCESLKKLDLTVNFIEADALAASVASLQANTMLEELYLLGNPCTDWSGYRQYVAASLPNLRALDGKEITHSERIQAQRVLPALEADLHRYIEHTKEERRKKELSGCSEGGGEGAYTRESRTEMYRELAQEREEKEGRNKQEKTERVPASVYTSQGLVRQCNEGRYHFTIDDFTDPGQIAIEVFVPKYLDTSLIDVDVHPDYMRCVVKGKVTQFRLPAEVKPSAAKVQRSATTGALRVTMPLEHPPPRHKAATTTTPAAAKSDQQQQQQPLNNGSVRGGAVSLHVVKKVGDSEGGEGMLLKEREKRRISAGAAGADDGGDADAEVPPLI</sequence>
<evidence type="ECO:0000256" key="5">
    <source>
        <dbReference type="ARBA" id="ARBA00022737"/>
    </source>
</evidence>
<dbReference type="PROSITE" id="PS51450">
    <property type="entry name" value="LRR"/>
    <property type="match status" value="2"/>
</dbReference>
<dbReference type="FunCoup" id="A0A0G4E9M0">
    <property type="interactions" value="1"/>
</dbReference>
<dbReference type="InterPro" id="IPR056496">
    <property type="entry name" value="CS_DNAAF11_C"/>
</dbReference>
<dbReference type="EMBL" id="CDMY01000091">
    <property type="protein sequence ID" value="CEL92599.1"/>
    <property type="molecule type" value="Genomic_DNA"/>
</dbReference>
<evidence type="ECO:0000256" key="6">
    <source>
        <dbReference type="ARBA" id="ARBA00023069"/>
    </source>
</evidence>
<feature type="compositionally biased region" description="Basic and acidic residues" evidence="9">
    <location>
        <begin position="199"/>
        <end position="229"/>
    </location>
</feature>
<dbReference type="SUPFAM" id="SSF52058">
    <property type="entry name" value="L domain-like"/>
    <property type="match status" value="1"/>
</dbReference>
<evidence type="ECO:0000256" key="9">
    <source>
        <dbReference type="SAM" id="MobiDB-lite"/>
    </source>
</evidence>
<organism evidence="11 12">
    <name type="scientific">Vitrella brassicaformis (strain CCMP3155)</name>
    <dbReference type="NCBI Taxonomy" id="1169540"/>
    <lineage>
        <taxon>Eukaryota</taxon>
        <taxon>Sar</taxon>
        <taxon>Alveolata</taxon>
        <taxon>Colpodellida</taxon>
        <taxon>Vitrellaceae</taxon>
        <taxon>Vitrella</taxon>
    </lineage>
</organism>
<evidence type="ECO:0000256" key="4">
    <source>
        <dbReference type="ARBA" id="ARBA00022614"/>
    </source>
</evidence>
<dbReference type="VEuPathDB" id="CryptoDB:Vbra_6877"/>